<accession>A0ABM5Z9I5</accession>
<keyword evidence="2" id="KW-1185">Reference proteome</keyword>
<evidence type="ECO:0000313" key="1">
    <source>
        <dbReference type="EMBL" id="AMP15774.1"/>
    </source>
</evidence>
<protein>
    <submittedName>
        <fullName evidence="1">Bbp49 domain protein</fullName>
    </submittedName>
</protein>
<dbReference type="RefSeq" id="WP_062117251.1">
    <property type="nucleotide sequence ID" value="NZ_CP013236.1"/>
</dbReference>
<dbReference type="EMBL" id="CP013236">
    <property type="protein sequence ID" value="AMP15774.1"/>
    <property type="molecule type" value="Genomic_DNA"/>
</dbReference>
<name>A0ABM5Z9I5_9BURK</name>
<sequence length="101" mass="10864">MIAMTEPAIIKLAQAIAELVRPANDAAPPQINTARNVTIALAATKTGLSEKAIRRKIESGVWIEGREWTRAIDGGIYIDMEGYDRWVGKAVASKSAKIVSG</sequence>
<gene>
    <name evidence="1" type="primary">bbp49</name>
    <name evidence="1" type="ORF">CPter291_3539</name>
</gene>
<dbReference type="Proteomes" id="UP000074914">
    <property type="component" value="Chromosome"/>
</dbReference>
<proteinExistence type="predicted"/>
<evidence type="ECO:0000313" key="2">
    <source>
        <dbReference type="Proteomes" id="UP000074914"/>
    </source>
</evidence>
<organism evidence="1 2">
    <name type="scientific">Collimonas pratensis</name>
    <dbReference type="NCBI Taxonomy" id="279113"/>
    <lineage>
        <taxon>Bacteria</taxon>
        <taxon>Pseudomonadati</taxon>
        <taxon>Pseudomonadota</taxon>
        <taxon>Betaproteobacteria</taxon>
        <taxon>Burkholderiales</taxon>
        <taxon>Oxalobacteraceae</taxon>
        <taxon>Collimonas</taxon>
    </lineage>
</organism>
<reference evidence="1 2" key="1">
    <citation type="submission" date="2015-11" db="EMBL/GenBank/DDBJ databases">
        <title>Exploring the genomic traits of fungus-feeding bacterial genus Collimonas.</title>
        <authorList>
            <person name="Song C."/>
            <person name="Schmidt R."/>
            <person name="de Jager V."/>
            <person name="Krzyzanowska D."/>
            <person name="Jongedijk E."/>
            <person name="Cankar K."/>
            <person name="Beekwilder J."/>
            <person name="van Veen A."/>
            <person name="de Boer W."/>
            <person name="van Veen J.A."/>
            <person name="Garbeva P."/>
        </authorList>
    </citation>
    <scope>NUCLEOTIDE SEQUENCE [LARGE SCALE GENOMIC DNA]</scope>
    <source>
        <strain evidence="1 2">Ter291</strain>
    </source>
</reference>